<dbReference type="AlphaFoldDB" id="A0A0D7A6D4"/>
<name>A0A0D7A6D4_9AGAR</name>
<dbReference type="InterPro" id="IPR008146">
    <property type="entry name" value="Gln_synth_cat_dom"/>
</dbReference>
<feature type="domain" description="GS catalytic" evidence="5">
    <location>
        <begin position="156"/>
        <end position="481"/>
    </location>
</feature>
<dbReference type="EMBL" id="KN882048">
    <property type="protein sequence ID" value="KIY45471.1"/>
    <property type="molecule type" value="Genomic_DNA"/>
</dbReference>
<dbReference type="SUPFAM" id="SSF55931">
    <property type="entry name" value="Glutamine synthetase/guanido kinase"/>
    <property type="match status" value="1"/>
</dbReference>
<evidence type="ECO:0000256" key="3">
    <source>
        <dbReference type="PROSITE-ProRule" id="PRU01331"/>
    </source>
</evidence>
<dbReference type="Proteomes" id="UP000054144">
    <property type="component" value="Unassembled WGS sequence"/>
</dbReference>
<dbReference type="PANTHER" id="PTHR43785:SF2">
    <property type="entry name" value="TYPE-1 GLUTAMINE SYNTHETASE 1"/>
    <property type="match status" value="1"/>
</dbReference>
<sequence length="481" mass="52353">MRSNPLIENSTPETGFGGSLSTSLGVEYTPGSFHNEDSAAIRAAGFLRDAKYVRVQWVDLTNIVRFRVLPVEYFRRLLQTPRRGIAVGKVALGLVNLVVAPGFSPIGEYLYTVDMSTMRPCPFAPGHVSVMGYFQEKVPVSDIVTGEAVVDVALCSRTILKRIVAEAQTSLDVQFLVGFESEFILHKSDFSESSPVMPVNLQHDWSTSAGLASGTVEATVMQEIADAIQASGIELQHYHVEAAPGQYEVVTGPLPPLEAADALIHTREIIRNVASLHGLQATFAPRVFMDSAGSSTHTHISVHSGRHTKTAEGLSMPEASFLAALLEHLPAVPAITLPTRESYKRMADGVWSGGTYVCWGTENREAPIRLTNAKSPHSRNFEVRCIDATANPHLVLAAVLGAGLQGIRSKLPLEMPDCHGPESAAQMPAFKRALLCINKRLPLSWEVARDIFKTNAAMQTIFGQEFIEKYLAVNKARCPIL</sequence>
<dbReference type="Gene3D" id="3.30.590.10">
    <property type="entry name" value="Glutamine synthetase/guanido kinase, catalytic domain"/>
    <property type="match status" value="1"/>
</dbReference>
<protein>
    <recommendedName>
        <fullName evidence="1">Glutamine synthetase</fullName>
    </recommendedName>
</protein>
<dbReference type="InterPro" id="IPR014746">
    <property type="entry name" value="Gln_synth/guanido_kin_cat_dom"/>
</dbReference>
<dbReference type="OrthoDB" id="3364440at2759"/>
<keyword evidence="6" id="KW-0418">Kinase</keyword>
<keyword evidence="7" id="KW-1185">Reference proteome</keyword>
<dbReference type="PROSITE" id="PS51987">
    <property type="entry name" value="GS_CATALYTIC"/>
    <property type="match status" value="1"/>
</dbReference>
<evidence type="ECO:0000256" key="4">
    <source>
        <dbReference type="RuleBase" id="RU000384"/>
    </source>
</evidence>
<dbReference type="PANTHER" id="PTHR43785">
    <property type="entry name" value="GAMMA-GLUTAMYLPUTRESCINE SYNTHETASE"/>
    <property type="match status" value="1"/>
</dbReference>
<evidence type="ECO:0000256" key="1">
    <source>
        <dbReference type="ARBA" id="ARBA00021364"/>
    </source>
</evidence>
<keyword evidence="2" id="KW-0436">Ligase</keyword>
<gene>
    <name evidence="6" type="ORF">FISHEDRAFT_76651</name>
</gene>
<evidence type="ECO:0000259" key="5">
    <source>
        <dbReference type="PROSITE" id="PS51987"/>
    </source>
</evidence>
<dbReference type="Gene3D" id="3.10.20.70">
    <property type="entry name" value="Glutamine synthetase, N-terminal domain"/>
    <property type="match status" value="1"/>
</dbReference>
<dbReference type="InterPro" id="IPR036651">
    <property type="entry name" value="Gln_synt_N_sf"/>
</dbReference>
<dbReference type="Pfam" id="PF00120">
    <property type="entry name" value="Gln-synt_C"/>
    <property type="match status" value="1"/>
</dbReference>
<dbReference type="GO" id="GO:0016301">
    <property type="term" value="F:kinase activity"/>
    <property type="evidence" value="ECO:0007669"/>
    <property type="project" value="UniProtKB-KW"/>
</dbReference>
<proteinExistence type="inferred from homology"/>
<evidence type="ECO:0000256" key="2">
    <source>
        <dbReference type="ARBA" id="ARBA00022598"/>
    </source>
</evidence>
<dbReference type="GO" id="GO:0006542">
    <property type="term" value="P:glutamine biosynthetic process"/>
    <property type="evidence" value="ECO:0007669"/>
    <property type="project" value="InterPro"/>
</dbReference>
<accession>A0A0D7A6D4</accession>
<comment type="similarity">
    <text evidence="3 4">Belongs to the glutamine synthetase family.</text>
</comment>
<organism evidence="6 7">
    <name type="scientific">Fistulina hepatica ATCC 64428</name>
    <dbReference type="NCBI Taxonomy" id="1128425"/>
    <lineage>
        <taxon>Eukaryota</taxon>
        <taxon>Fungi</taxon>
        <taxon>Dikarya</taxon>
        <taxon>Basidiomycota</taxon>
        <taxon>Agaricomycotina</taxon>
        <taxon>Agaricomycetes</taxon>
        <taxon>Agaricomycetidae</taxon>
        <taxon>Agaricales</taxon>
        <taxon>Fistulinaceae</taxon>
        <taxon>Fistulina</taxon>
    </lineage>
</organism>
<evidence type="ECO:0000313" key="6">
    <source>
        <dbReference type="EMBL" id="KIY45471.1"/>
    </source>
</evidence>
<dbReference type="GO" id="GO:0004356">
    <property type="term" value="F:glutamine synthetase activity"/>
    <property type="evidence" value="ECO:0007669"/>
    <property type="project" value="InterPro"/>
</dbReference>
<keyword evidence="6" id="KW-0808">Transferase</keyword>
<evidence type="ECO:0000313" key="7">
    <source>
        <dbReference type="Proteomes" id="UP000054144"/>
    </source>
</evidence>
<reference evidence="6 7" key="1">
    <citation type="journal article" date="2015" name="Fungal Genet. Biol.">
        <title>Evolution of novel wood decay mechanisms in Agaricales revealed by the genome sequences of Fistulina hepatica and Cylindrobasidium torrendii.</title>
        <authorList>
            <person name="Floudas D."/>
            <person name="Held B.W."/>
            <person name="Riley R."/>
            <person name="Nagy L.G."/>
            <person name="Koehler G."/>
            <person name="Ransdell A.S."/>
            <person name="Younus H."/>
            <person name="Chow J."/>
            <person name="Chiniquy J."/>
            <person name="Lipzen A."/>
            <person name="Tritt A."/>
            <person name="Sun H."/>
            <person name="Haridas S."/>
            <person name="LaButti K."/>
            <person name="Ohm R.A."/>
            <person name="Kues U."/>
            <person name="Blanchette R.A."/>
            <person name="Grigoriev I.V."/>
            <person name="Minto R.E."/>
            <person name="Hibbett D.S."/>
        </authorList>
    </citation>
    <scope>NUCLEOTIDE SEQUENCE [LARGE SCALE GENOMIC DNA]</scope>
    <source>
        <strain evidence="6 7">ATCC 64428</strain>
    </source>
</reference>
<dbReference type="SMART" id="SM01230">
    <property type="entry name" value="Gln-synt_C"/>
    <property type="match status" value="1"/>
</dbReference>